<evidence type="ECO:0000256" key="1">
    <source>
        <dbReference type="SAM" id="MobiDB-lite"/>
    </source>
</evidence>
<evidence type="ECO:0000313" key="3">
    <source>
        <dbReference type="Proteomes" id="UP000799772"/>
    </source>
</evidence>
<organism evidence="2 3">
    <name type="scientific">Rhizodiscina lignyota</name>
    <dbReference type="NCBI Taxonomy" id="1504668"/>
    <lineage>
        <taxon>Eukaryota</taxon>
        <taxon>Fungi</taxon>
        <taxon>Dikarya</taxon>
        <taxon>Ascomycota</taxon>
        <taxon>Pezizomycotina</taxon>
        <taxon>Dothideomycetes</taxon>
        <taxon>Pleosporomycetidae</taxon>
        <taxon>Aulographales</taxon>
        <taxon>Rhizodiscinaceae</taxon>
        <taxon>Rhizodiscina</taxon>
    </lineage>
</organism>
<dbReference type="Proteomes" id="UP000799772">
    <property type="component" value="Unassembled WGS sequence"/>
</dbReference>
<gene>
    <name evidence="2" type="ORF">NA57DRAFT_51567</name>
</gene>
<accession>A0A9P4IRK3</accession>
<reference evidence="2" key="1">
    <citation type="journal article" date="2020" name="Stud. Mycol.">
        <title>101 Dothideomycetes genomes: a test case for predicting lifestyles and emergence of pathogens.</title>
        <authorList>
            <person name="Haridas S."/>
            <person name="Albert R."/>
            <person name="Binder M."/>
            <person name="Bloem J."/>
            <person name="Labutti K."/>
            <person name="Salamov A."/>
            <person name="Andreopoulos B."/>
            <person name="Baker S."/>
            <person name="Barry K."/>
            <person name="Bills G."/>
            <person name="Bluhm B."/>
            <person name="Cannon C."/>
            <person name="Castanera R."/>
            <person name="Culley D."/>
            <person name="Daum C."/>
            <person name="Ezra D."/>
            <person name="Gonzalez J."/>
            <person name="Henrissat B."/>
            <person name="Kuo A."/>
            <person name="Liang C."/>
            <person name="Lipzen A."/>
            <person name="Lutzoni F."/>
            <person name="Magnuson J."/>
            <person name="Mondo S."/>
            <person name="Nolan M."/>
            <person name="Ohm R."/>
            <person name="Pangilinan J."/>
            <person name="Park H.-J."/>
            <person name="Ramirez L."/>
            <person name="Alfaro M."/>
            <person name="Sun H."/>
            <person name="Tritt A."/>
            <person name="Yoshinaga Y."/>
            <person name="Zwiers L.-H."/>
            <person name="Turgeon B."/>
            <person name="Goodwin S."/>
            <person name="Spatafora J."/>
            <person name="Crous P."/>
            <person name="Grigoriev I."/>
        </authorList>
    </citation>
    <scope>NUCLEOTIDE SEQUENCE</scope>
    <source>
        <strain evidence="2">CBS 133067</strain>
    </source>
</reference>
<sequence length="426" mass="47514">MDVLQSALAKAVELEEEDGHFRGLQNRLRAVFHASLESSDFQKALRDLFGTGLTTNGRGTGTPVQLRTSNMRDKDDRQTSITNTATESDQEDIISRASPEQNFAVENIQRAGSLALSVTNDSLQNGDDGTSVRFQSTEGSPQQLSDAATQDCSGDVLLHLKHAMDVRNTLITAADIRTLDSIPDRRDILRSRSRIIDQVQHLVGQHPSALVPHLEHVGKISSSDARSTPEGIYRQIIEEFGATRLEIALPSLVKVKENGKLELLASSMAEWMVWDRVEELMWSLLPSNPSTLSRATPATPATPALSVHSGDAARTSHIQYFKRSNLDINAEGDDDDKREPEARRIKLDIDSRKPGKFSLTYLYDLLIIYFRAIVFRPNYKRVGLPRSDVASFRSRSLHGRRDGCYPRDSVPRQSAQTFQELHRQTG</sequence>
<dbReference type="EMBL" id="ML978121">
    <property type="protein sequence ID" value="KAF2104763.1"/>
    <property type="molecule type" value="Genomic_DNA"/>
</dbReference>
<feature type="region of interest" description="Disordered" evidence="1">
    <location>
        <begin position="52"/>
        <end position="89"/>
    </location>
</feature>
<feature type="region of interest" description="Disordered" evidence="1">
    <location>
        <begin position="120"/>
        <end position="147"/>
    </location>
</feature>
<proteinExistence type="predicted"/>
<protein>
    <submittedName>
        <fullName evidence="2">Uncharacterized protein</fullName>
    </submittedName>
</protein>
<name>A0A9P4IRK3_9PEZI</name>
<evidence type="ECO:0000313" key="2">
    <source>
        <dbReference type="EMBL" id="KAF2104763.1"/>
    </source>
</evidence>
<comment type="caution">
    <text evidence="2">The sequence shown here is derived from an EMBL/GenBank/DDBJ whole genome shotgun (WGS) entry which is preliminary data.</text>
</comment>
<dbReference type="AlphaFoldDB" id="A0A9P4IRK3"/>
<feature type="region of interest" description="Disordered" evidence="1">
    <location>
        <begin position="402"/>
        <end position="426"/>
    </location>
</feature>
<keyword evidence="3" id="KW-1185">Reference proteome</keyword>